<reference evidence="2 3" key="1">
    <citation type="submission" date="2009-01" db="EMBL/GenBank/DDBJ databases">
        <title>Complete sequence of chromosome of Methylobacterium nodulans ORS 2060.</title>
        <authorList>
            <consortium name="US DOE Joint Genome Institute"/>
            <person name="Lucas S."/>
            <person name="Copeland A."/>
            <person name="Lapidus A."/>
            <person name="Glavina del Rio T."/>
            <person name="Dalin E."/>
            <person name="Tice H."/>
            <person name="Bruce D."/>
            <person name="Goodwin L."/>
            <person name="Pitluck S."/>
            <person name="Sims D."/>
            <person name="Brettin T."/>
            <person name="Detter J.C."/>
            <person name="Han C."/>
            <person name="Larimer F."/>
            <person name="Land M."/>
            <person name="Hauser L."/>
            <person name="Kyrpides N."/>
            <person name="Ivanova N."/>
            <person name="Marx C.J."/>
            <person name="Richardson P."/>
        </authorList>
    </citation>
    <scope>NUCLEOTIDE SEQUENCE [LARGE SCALE GENOMIC DNA]</scope>
    <source>
        <strain evidence="3">LMG 21967 / CNCM I-2342 / ORS 2060</strain>
    </source>
</reference>
<dbReference type="OrthoDB" id="8441658at2"/>
<dbReference type="RefSeq" id="WP_015933833.1">
    <property type="nucleotide sequence ID" value="NC_011894.1"/>
</dbReference>
<gene>
    <name evidence="2" type="ordered locus">Mnod_7543</name>
</gene>
<keyword evidence="1" id="KW-0812">Transmembrane</keyword>
<dbReference type="HOGENOM" id="CLU_1394928_0_0_5"/>
<organism evidence="2 3">
    <name type="scientific">Methylobacterium nodulans (strain LMG 21967 / CNCM I-2342 / ORS 2060)</name>
    <dbReference type="NCBI Taxonomy" id="460265"/>
    <lineage>
        <taxon>Bacteria</taxon>
        <taxon>Pseudomonadati</taxon>
        <taxon>Pseudomonadota</taxon>
        <taxon>Alphaproteobacteria</taxon>
        <taxon>Hyphomicrobiales</taxon>
        <taxon>Methylobacteriaceae</taxon>
        <taxon>Methylobacterium</taxon>
    </lineage>
</organism>
<dbReference type="AlphaFoldDB" id="B8IPI7"/>
<evidence type="ECO:0000313" key="2">
    <source>
        <dbReference type="EMBL" id="ACL62279.1"/>
    </source>
</evidence>
<dbReference type="KEGG" id="mno:Mnod_7543"/>
<protein>
    <submittedName>
        <fullName evidence="2">Uncharacterized protein</fullName>
    </submittedName>
</protein>
<proteinExistence type="predicted"/>
<name>B8IPI7_METNO</name>
<keyword evidence="1" id="KW-0472">Membrane</keyword>
<feature type="transmembrane region" description="Helical" evidence="1">
    <location>
        <begin position="12"/>
        <end position="32"/>
    </location>
</feature>
<keyword evidence="3" id="KW-1185">Reference proteome</keyword>
<keyword evidence="1" id="KW-1133">Transmembrane helix</keyword>
<evidence type="ECO:0000256" key="1">
    <source>
        <dbReference type="SAM" id="Phobius"/>
    </source>
</evidence>
<accession>B8IPI7</accession>
<dbReference type="EMBL" id="CP001349">
    <property type="protein sequence ID" value="ACL62279.1"/>
    <property type="molecule type" value="Genomic_DNA"/>
</dbReference>
<evidence type="ECO:0000313" key="3">
    <source>
        <dbReference type="Proteomes" id="UP000008207"/>
    </source>
</evidence>
<sequence length="195" mass="21332">MAKAVSIAGSAIWTLIFPAGLVLLFLLNFGLVNQAFRDLLAMTSRIHSMKTAWVEFTLRDKDHLAVSVSTSDLGGVDAPERQAIVKTVKWLNGLRTQRLFTLEKDDLHCAFTQATAQMRRLAGVDYDLEEAGLITSTYDEAATQAAAGKADPLIGTAQSCYRIRLTPRGYNVKTVLVEVIRNGFEDGVGIEGEKL</sequence>
<dbReference type="Proteomes" id="UP000008207">
    <property type="component" value="Chromosome"/>
</dbReference>